<protein>
    <submittedName>
        <fullName evidence="3 4">Transcriptional regulator</fullName>
    </submittedName>
</protein>
<proteinExistence type="predicted"/>
<dbReference type="PANTHER" id="PTHR46558:SF11">
    <property type="entry name" value="HTH-TYPE TRANSCRIPTIONAL REGULATOR XRE"/>
    <property type="match status" value="1"/>
</dbReference>
<evidence type="ECO:0000313" key="6">
    <source>
        <dbReference type="Proteomes" id="UP000095651"/>
    </source>
</evidence>
<dbReference type="OrthoDB" id="371153at2"/>
<evidence type="ECO:0000313" key="4">
    <source>
        <dbReference type="EMBL" id="RGD70103.1"/>
    </source>
</evidence>
<dbReference type="EMBL" id="QSSQ01000009">
    <property type="protein sequence ID" value="RGM04597.1"/>
    <property type="molecule type" value="Genomic_DNA"/>
</dbReference>
<name>A0A174JBP4_9FIRM</name>
<organism evidence="3 6">
    <name type="scientific">Hungatella hathewayi</name>
    <dbReference type="NCBI Taxonomy" id="154046"/>
    <lineage>
        <taxon>Bacteria</taxon>
        <taxon>Bacillati</taxon>
        <taxon>Bacillota</taxon>
        <taxon>Clostridia</taxon>
        <taxon>Lachnospirales</taxon>
        <taxon>Lachnospiraceae</taxon>
        <taxon>Hungatella</taxon>
    </lineage>
</organism>
<dbReference type="RefSeq" id="WP_002605575.1">
    <property type="nucleotide sequence ID" value="NZ_CABIXC010000014.1"/>
</dbReference>
<reference evidence="7 8" key="2">
    <citation type="submission" date="2018-08" db="EMBL/GenBank/DDBJ databases">
        <title>A genome reference for cultivated species of the human gut microbiota.</title>
        <authorList>
            <person name="Zou Y."/>
            <person name="Xue W."/>
            <person name="Luo G."/>
        </authorList>
    </citation>
    <scope>NUCLEOTIDE SEQUENCE [LARGE SCALE GENOMIC DNA]</scope>
    <source>
        <strain evidence="4 7">AF19-13AC</strain>
        <strain evidence="5 8">TF05-11AC</strain>
    </source>
</reference>
<reference evidence="3 6" key="1">
    <citation type="submission" date="2015-09" db="EMBL/GenBank/DDBJ databases">
        <authorList>
            <consortium name="Pathogen Informatics"/>
        </authorList>
    </citation>
    <scope>NUCLEOTIDE SEQUENCE [LARGE SCALE GENOMIC DNA]</scope>
    <source>
        <strain evidence="3 6">2789STDY5608850</strain>
    </source>
</reference>
<dbReference type="PANTHER" id="PTHR46558">
    <property type="entry name" value="TRACRIPTIONAL REGULATORY PROTEIN-RELATED-RELATED"/>
    <property type="match status" value="1"/>
</dbReference>
<dbReference type="AlphaFoldDB" id="A0A174JBP4"/>
<keyword evidence="1" id="KW-0238">DNA-binding</keyword>
<dbReference type="SUPFAM" id="SSF47413">
    <property type="entry name" value="lambda repressor-like DNA-binding domains"/>
    <property type="match status" value="1"/>
</dbReference>
<dbReference type="PROSITE" id="PS50943">
    <property type="entry name" value="HTH_CROC1"/>
    <property type="match status" value="1"/>
</dbReference>
<dbReference type="Proteomes" id="UP000261023">
    <property type="component" value="Unassembled WGS sequence"/>
</dbReference>
<dbReference type="Pfam" id="PF01381">
    <property type="entry name" value="HTH_3"/>
    <property type="match status" value="1"/>
</dbReference>
<dbReference type="GO" id="GO:0003677">
    <property type="term" value="F:DNA binding"/>
    <property type="evidence" value="ECO:0007669"/>
    <property type="project" value="UniProtKB-KW"/>
</dbReference>
<evidence type="ECO:0000259" key="2">
    <source>
        <dbReference type="PROSITE" id="PS50943"/>
    </source>
</evidence>
<evidence type="ECO:0000313" key="3">
    <source>
        <dbReference type="EMBL" id="CUO94605.1"/>
    </source>
</evidence>
<dbReference type="InterPro" id="IPR001387">
    <property type="entry name" value="Cro/C1-type_HTH"/>
</dbReference>
<dbReference type="Proteomes" id="UP000261257">
    <property type="component" value="Unassembled WGS sequence"/>
</dbReference>
<evidence type="ECO:0000256" key="1">
    <source>
        <dbReference type="ARBA" id="ARBA00023125"/>
    </source>
</evidence>
<evidence type="ECO:0000313" key="5">
    <source>
        <dbReference type="EMBL" id="RGM04597.1"/>
    </source>
</evidence>
<dbReference type="InterPro" id="IPR010982">
    <property type="entry name" value="Lambda_DNA-bd_dom_sf"/>
</dbReference>
<sequence length="117" mass="13344">MAGYNRIAAGERIRNRRMIMGLTQEELAEKIGRAYKYCQDIERGTCGMSIDTMLSIASCLNISLDYLIYGNNEDTSEFTDLDVEQQAVIEILGNCSIKKKRYALDLLKLFMKACDER</sequence>
<dbReference type="Gene3D" id="1.10.260.40">
    <property type="entry name" value="lambda repressor-like DNA-binding domains"/>
    <property type="match status" value="1"/>
</dbReference>
<dbReference type="EMBL" id="CYZE01000014">
    <property type="protein sequence ID" value="CUO94605.1"/>
    <property type="molecule type" value="Genomic_DNA"/>
</dbReference>
<gene>
    <name evidence="4" type="ORF">DWX31_13270</name>
    <name evidence="5" type="ORF">DXC39_12195</name>
    <name evidence="3" type="ORF">ERS852407_04503</name>
</gene>
<evidence type="ECO:0000313" key="8">
    <source>
        <dbReference type="Proteomes" id="UP000261257"/>
    </source>
</evidence>
<dbReference type="EMBL" id="QTJW01000008">
    <property type="protein sequence ID" value="RGD70103.1"/>
    <property type="molecule type" value="Genomic_DNA"/>
</dbReference>
<dbReference type="SMART" id="SM00530">
    <property type="entry name" value="HTH_XRE"/>
    <property type="match status" value="1"/>
</dbReference>
<evidence type="ECO:0000313" key="7">
    <source>
        <dbReference type="Proteomes" id="UP000261023"/>
    </source>
</evidence>
<dbReference type="GeneID" id="86062295"/>
<accession>A0A174JBP4</accession>
<dbReference type="Proteomes" id="UP000095651">
    <property type="component" value="Unassembled WGS sequence"/>
</dbReference>
<feature type="domain" description="HTH cro/C1-type" evidence="2">
    <location>
        <begin position="13"/>
        <end position="67"/>
    </location>
</feature>
<dbReference type="CDD" id="cd00093">
    <property type="entry name" value="HTH_XRE"/>
    <property type="match status" value="1"/>
</dbReference>